<dbReference type="EMBL" id="JAWQEG010007382">
    <property type="protein sequence ID" value="KAK3852514.1"/>
    <property type="molecule type" value="Genomic_DNA"/>
</dbReference>
<comment type="similarity">
    <text evidence="2">Belongs to the eukaryotic/archaeal RNase P protein component 3 family.</text>
</comment>
<feature type="region of interest" description="Disordered" evidence="4">
    <location>
        <begin position="41"/>
        <end position="61"/>
    </location>
</feature>
<evidence type="ECO:0000256" key="2">
    <source>
        <dbReference type="ARBA" id="ARBA00007331"/>
    </source>
</evidence>
<evidence type="ECO:0000313" key="6">
    <source>
        <dbReference type="Proteomes" id="UP001286313"/>
    </source>
</evidence>
<dbReference type="GO" id="GO:0008033">
    <property type="term" value="P:tRNA processing"/>
    <property type="evidence" value="ECO:0007669"/>
    <property type="project" value="UniProtKB-KW"/>
</dbReference>
<dbReference type="PANTHER" id="PTHR13031">
    <property type="entry name" value="RIBONUCLEASE P SUBUNIT P30"/>
    <property type="match status" value="1"/>
</dbReference>
<accession>A0AAE1BNP7</accession>
<keyword evidence="3" id="KW-0819">tRNA processing</keyword>
<dbReference type="Pfam" id="PF01876">
    <property type="entry name" value="RNase_P_p30"/>
    <property type="match status" value="1"/>
</dbReference>
<dbReference type="PANTHER" id="PTHR13031:SF0">
    <property type="entry name" value="RIBONUCLEASE P PROTEIN SUBUNIT P30"/>
    <property type="match status" value="1"/>
</dbReference>
<dbReference type="GO" id="GO:0005655">
    <property type="term" value="C:nucleolar ribonuclease P complex"/>
    <property type="evidence" value="ECO:0007669"/>
    <property type="project" value="TreeGrafter"/>
</dbReference>
<dbReference type="Gene3D" id="3.20.20.140">
    <property type="entry name" value="Metal-dependent hydrolases"/>
    <property type="match status" value="1"/>
</dbReference>
<dbReference type="InterPro" id="IPR002738">
    <property type="entry name" value="RNase_P_p30"/>
</dbReference>
<organism evidence="5 6">
    <name type="scientific">Petrolisthes cinctipes</name>
    <name type="common">Flat porcelain crab</name>
    <dbReference type="NCBI Taxonomy" id="88211"/>
    <lineage>
        <taxon>Eukaryota</taxon>
        <taxon>Metazoa</taxon>
        <taxon>Ecdysozoa</taxon>
        <taxon>Arthropoda</taxon>
        <taxon>Crustacea</taxon>
        <taxon>Multicrustacea</taxon>
        <taxon>Malacostraca</taxon>
        <taxon>Eumalacostraca</taxon>
        <taxon>Eucarida</taxon>
        <taxon>Decapoda</taxon>
        <taxon>Pleocyemata</taxon>
        <taxon>Anomura</taxon>
        <taxon>Galatheoidea</taxon>
        <taxon>Porcellanidae</taxon>
        <taxon>Petrolisthes</taxon>
    </lineage>
</organism>
<protein>
    <submittedName>
        <fullName evidence="5">Uncharacterized protein</fullName>
    </submittedName>
</protein>
<evidence type="ECO:0000313" key="5">
    <source>
        <dbReference type="EMBL" id="KAK3852514.1"/>
    </source>
</evidence>
<evidence type="ECO:0000256" key="3">
    <source>
        <dbReference type="ARBA" id="ARBA00022694"/>
    </source>
</evidence>
<proteinExistence type="inferred from homology"/>
<gene>
    <name evidence="5" type="ORF">Pcinc_040903</name>
</gene>
<reference evidence="5" key="1">
    <citation type="submission" date="2023-10" db="EMBL/GenBank/DDBJ databases">
        <title>Genome assemblies of two species of porcelain crab, Petrolisthes cinctipes and Petrolisthes manimaculis (Anomura: Porcellanidae).</title>
        <authorList>
            <person name="Angst P."/>
        </authorList>
    </citation>
    <scope>NUCLEOTIDE SEQUENCE</scope>
    <source>
        <strain evidence="5">PB745_01</strain>
        <tissue evidence="5">Gill</tissue>
    </source>
</reference>
<name>A0AAE1BNP7_PETCI</name>
<keyword evidence="6" id="KW-1185">Reference proteome</keyword>
<dbReference type="AlphaFoldDB" id="A0AAE1BNP7"/>
<dbReference type="InterPro" id="IPR016195">
    <property type="entry name" value="Pol/histidinol_Pase-like"/>
</dbReference>
<dbReference type="SUPFAM" id="SSF89550">
    <property type="entry name" value="PHP domain-like"/>
    <property type="match status" value="1"/>
</dbReference>
<dbReference type="Proteomes" id="UP001286313">
    <property type="component" value="Unassembled WGS sequence"/>
</dbReference>
<dbReference type="GO" id="GO:0003723">
    <property type="term" value="F:RNA binding"/>
    <property type="evidence" value="ECO:0007669"/>
    <property type="project" value="TreeGrafter"/>
</dbReference>
<sequence length="291" mass="32261">MKVARGFCDLNIAAGTDLKATVLKALSLGYQTVAINTEITDNTTPDTKRKKKRGDFPNVPPPPKLILTEADLRKHNITRDPIILTRITLTYSDPGSPFLSKYRDVIKQYDVIAFTPTTEVALKQTVSQNLVEVDIISLSAVEGETRFSRKLLHSAIEKNIYYEVCYGPCIVGSGSRQQTISLAHSLHRKIRSANIIVSSRARTPDQLRPPYDVMNLGRFFGLTEAGAKEAVVSMSHNVVYCAAARRKGMSKCLARVTILEDEGKRNNKKFEGLESAEGLKSAAKYMKVNNE</sequence>
<evidence type="ECO:0000256" key="4">
    <source>
        <dbReference type="SAM" id="MobiDB-lite"/>
    </source>
</evidence>
<comment type="caution">
    <text evidence="5">The sequence shown here is derived from an EMBL/GenBank/DDBJ whole genome shotgun (WGS) entry which is preliminary data.</text>
</comment>
<evidence type="ECO:0000256" key="1">
    <source>
        <dbReference type="ARBA" id="ARBA00004123"/>
    </source>
</evidence>
<comment type="subcellular location">
    <subcellularLocation>
        <location evidence="1">Nucleus</location>
    </subcellularLocation>
</comment>